<dbReference type="eggNOG" id="KOG0991">
    <property type="taxonomic scope" value="Eukaryota"/>
</dbReference>
<evidence type="ECO:0000256" key="2">
    <source>
        <dbReference type="ARBA" id="ARBA00022705"/>
    </source>
</evidence>
<dbReference type="GO" id="GO:0006281">
    <property type="term" value="P:DNA repair"/>
    <property type="evidence" value="ECO:0007669"/>
    <property type="project" value="TreeGrafter"/>
</dbReference>
<dbReference type="Gene3D" id="3.40.50.300">
    <property type="entry name" value="P-loop containing nucleotide triphosphate hydrolases"/>
    <property type="match status" value="1"/>
</dbReference>
<keyword evidence="4" id="KW-0067">ATP-binding</keyword>
<dbReference type="Pfam" id="PF21960">
    <property type="entry name" value="RCF1-5-like_lid"/>
    <property type="match status" value="1"/>
</dbReference>
<comment type="caution">
    <text evidence="6">The sequence shown here is derived from an EMBL/GenBank/DDBJ whole genome shotgun (WGS) entry which is preliminary data.</text>
</comment>
<dbReference type="InterPro" id="IPR013748">
    <property type="entry name" value="Rep_factorC_C"/>
</dbReference>
<protein>
    <submittedName>
        <fullName evidence="6">Replication factor C subunit</fullName>
    </submittedName>
</protein>
<dbReference type="GO" id="GO:0003677">
    <property type="term" value="F:DNA binding"/>
    <property type="evidence" value="ECO:0007669"/>
    <property type="project" value="InterPro"/>
</dbReference>
<dbReference type="CDD" id="cd18140">
    <property type="entry name" value="HLD_clamp_RFC"/>
    <property type="match status" value="1"/>
</dbReference>
<dbReference type="Pfam" id="PF08542">
    <property type="entry name" value="Rep_fac_C"/>
    <property type="match status" value="1"/>
</dbReference>
<dbReference type="Pfam" id="PF00004">
    <property type="entry name" value="AAA"/>
    <property type="match status" value="1"/>
</dbReference>
<dbReference type="InterPro" id="IPR050238">
    <property type="entry name" value="DNA_Rep/Repair_Clamp_Loader"/>
</dbReference>
<dbReference type="InterPro" id="IPR003959">
    <property type="entry name" value="ATPase_AAA_core"/>
</dbReference>
<dbReference type="InterPro" id="IPR027417">
    <property type="entry name" value="P-loop_NTPase"/>
</dbReference>
<evidence type="ECO:0000256" key="1">
    <source>
        <dbReference type="ARBA" id="ARBA00005378"/>
    </source>
</evidence>
<dbReference type="CDD" id="cd00009">
    <property type="entry name" value="AAA"/>
    <property type="match status" value="1"/>
</dbReference>
<dbReference type="Proteomes" id="UP000019763">
    <property type="component" value="Unassembled WGS sequence"/>
</dbReference>
<keyword evidence="3" id="KW-0547">Nucleotide-binding</keyword>
<gene>
    <name evidence="6" type="ORF">GNI_184230</name>
</gene>
<dbReference type="PANTHER" id="PTHR11669:SF5">
    <property type="entry name" value="REPLICATION FACTOR C SUBUNIT 2"/>
    <property type="match status" value="1"/>
</dbReference>
<dbReference type="VEuPathDB" id="CryptoDB:GNI_184230"/>
<dbReference type="OrthoDB" id="4199794at2759"/>
<reference evidence="6" key="1">
    <citation type="submission" date="2013-12" db="EMBL/GenBank/DDBJ databases">
        <authorList>
            <person name="Omoto C.K."/>
            <person name="Sibley D."/>
            <person name="Venepally P."/>
            <person name="Hadjithomas M."/>
            <person name="Karamycheva S."/>
            <person name="Brunk B."/>
            <person name="Roos D."/>
            <person name="Caler E."/>
            <person name="Lorenzi H."/>
        </authorList>
    </citation>
    <scope>NUCLEOTIDE SEQUENCE</scope>
</reference>
<dbReference type="SUPFAM" id="SSF52540">
    <property type="entry name" value="P-loop containing nucleoside triphosphate hydrolases"/>
    <property type="match status" value="1"/>
</dbReference>
<organism evidence="6 7">
    <name type="scientific">Gregarina niphandrodes</name>
    <name type="common">Septate eugregarine</name>
    <dbReference type="NCBI Taxonomy" id="110365"/>
    <lineage>
        <taxon>Eukaryota</taxon>
        <taxon>Sar</taxon>
        <taxon>Alveolata</taxon>
        <taxon>Apicomplexa</taxon>
        <taxon>Conoidasida</taxon>
        <taxon>Gregarinasina</taxon>
        <taxon>Eugregarinorida</taxon>
        <taxon>Gregarinidae</taxon>
        <taxon>Gregarina</taxon>
    </lineage>
</organism>
<evidence type="ECO:0000313" key="6">
    <source>
        <dbReference type="EMBL" id="EZG43170.1"/>
    </source>
</evidence>
<evidence type="ECO:0000313" key="7">
    <source>
        <dbReference type="Proteomes" id="UP000019763"/>
    </source>
</evidence>
<name>A0A023AY05_GRENI</name>
<dbReference type="GO" id="GO:0005663">
    <property type="term" value="C:DNA replication factor C complex"/>
    <property type="evidence" value="ECO:0007669"/>
    <property type="project" value="TreeGrafter"/>
</dbReference>
<dbReference type="GO" id="GO:0005634">
    <property type="term" value="C:nucleus"/>
    <property type="evidence" value="ECO:0007669"/>
    <property type="project" value="TreeGrafter"/>
</dbReference>
<dbReference type="GeneID" id="22916149"/>
<keyword evidence="2" id="KW-0235">DNA replication</keyword>
<keyword evidence="7" id="KW-1185">Reference proteome</keyword>
<dbReference type="InterPro" id="IPR008921">
    <property type="entry name" value="DNA_pol3_clamp-load_cplx_C"/>
</dbReference>
<dbReference type="PANTHER" id="PTHR11669">
    <property type="entry name" value="REPLICATION FACTOR C / DNA POLYMERASE III GAMMA-TAU SUBUNIT"/>
    <property type="match status" value="1"/>
</dbReference>
<dbReference type="EMBL" id="AFNH02001395">
    <property type="protein sequence ID" value="EZG43170.1"/>
    <property type="molecule type" value="Genomic_DNA"/>
</dbReference>
<comment type="similarity">
    <text evidence="1">Belongs to the activator 1 small subunits family.</text>
</comment>
<dbReference type="SMART" id="SM00382">
    <property type="entry name" value="AAA"/>
    <property type="match status" value="1"/>
</dbReference>
<dbReference type="OMA" id="SCNYSSQ"/>
<evidence type="ECO:0000256" key="3">
    <source>
        <dbReference type="ARBA" id="ARBA00022741"/>
    </source>
</evidence>
<dbReference type="InterPro" id="IPR047854">
    <property type="entry name" value="RFC_lid"/>
</dbReference>
<dbReference type="SUPFAM" id="SSF48019">
    <property type="entry name" value="post-AAA+ oligomerization domain-like"/>
    <property type="match status" value="1"/>
</dbReference>
<dbReference type="AlphaFoldDB" id="A0A023AY05"/>
<accession>A0A023AY05</accession>
<feature type="domain" description="AAA+ ATPase" evidence="5">
    <location>
        <begin position="36"/>
        <end position="162"/>
    </location>
</feature>
<dbReference type="GO" id="GO:0016887">
    <property type="term" value="F:ATP hydrolysis activity"/>
    <property type="evidence" value="ECO:0007669"/>
    <property type="project" value="InterPro"/>
</dbReference>
<dbReference type="RefSeq" id="XP_011133577.1">
    <property type="nucleotide sequence ID" value="XM_011135275.1"/>
</dbReference>
<evidence type="ECO:0000256" key="4">
    <source>
        <dbReference type="ARBA" id="ARBA00022840"/>
    </source>
</evidence>
<dbReference type="Gene3D" id="1.20.272.10">
    <property type="match status" value="1"/>
</dbReference>
<dbReference type="InterPro" id="IPR003593">
    <property type="entry name" value="AAA+_ATPase"/>
</dbReference>
<dbReference type="GO" id="GO:0006261">
    <property type="term" value="P:DNA-templated DNA replication"/>
    <property type="evidence" value="ECO:0007669"/>
    <property type="project" value="TreeGrafter"/>
</dbReference>
<dbReference type="GO" id="GO:0005524">
    <property type="term" value="F:ATP binding"/>
    <property type="evidence" value="ECO:0007669"/>
    <property type="project" value="UniProtKB-KW"/>
</dbReference>
<dbReference type="Gene3D" id="1.10.8.60">
    <property type="match status" value="1"/>
</dbReference>
<evidence type="ECO:0000259" key="5">
    <source>
        <dbReference type="SMART" id="SM00382"/>
    </source>
</evidence>
<proteinExistence type="inferred from homology"/>
<sequence>MESIWVEKYRPQSLDELTGNPAGLRLLRSQIHQPGGLQHLLLCGPAGVGKTSSLHCLARAILGDQYSSQTCLELNAADDRGIDVVRERIKNFAKNQVRLEPGRFKIVILDEVEAMTEGAQQALRRLMEQYSDTRFALACNQSEKVIDPIQSRCVRVPMTRLKNEEMKGALVKICDKENISYQDDAMQELIEAADGDLRKAIGSLQAAATAFGKVEIPSVYHACDIPPTEDLHAAFDACRKGIWRDAHDAIFKLLDQGYSGIDVLKALRGVCIKSDAPDAIKILCQKEVTTALISNDRALDHLQVE</sequence>
<dbReference type="GO" id="GO:0003689">
    <property type="term" value="F:DNA clamp loader activity"/>
    <property type="evidence" value="ECO:0007669"/>
    <property type="project" value="TreeGrafter"/>
</dbReference>